<comment type="caution">
    <text evidence="4">The sequence shown here is derived from an EMBL/GenBank/DDBJ whole genome shotgun (WGS) entry which is preliminary data.</text>
</comment>
<evidence type="ECO:0000256" key="2">
    <source>
        <dbReference type="SAM" id="Coils"/>
    </source>
</evidence>
<reference evidence="4" key="1">
    <citation type="submission" date="2022-03" db="EMBL/GenBank/DDBJ databases">
        <authorList>
            <person name="Martin C."/>
        </authorList>
    </citation>
    <scope>NUCLEOTIDE SEQUENCE</scope>
</reference>
<dbReference type="AlphaFoldDB" id="A0A8S4P9K4"/>
<evidence type="ECO:0000256" key="1">
    <source>
        <dbReference type="ARBA" id="ARBA00023054"/>
    </source>
</evidence>
<organism evidence="4 5">
    <name type="scientific">Owenia fusiformis</name>
    <name type="common">Polychaete worm</name>
    <dbReference type="NCBI Taxonomy" id="6347"/>
    <lineage>
        <taxon>Eukaryota</taxon>
        <taxon>Metazoa</taxon>
        <taxon>Spiralia</taxon>
        <taxon>Lophotrochozoa</taxon>
        <taxon>Annelida</taxon>
        <taxon>Polychaeta</taxon>
        <taxon>Sedentaria</taxon>
        <taxon>Canalipalpata</taxon>
        <taxon>Sabellida</taxon>
        <taxon>Oweniida</taxon>
        <taxon>Oweniidae</taxon>
        <taxon>Owenia</taxon>
    </lineage>
</organism>
<dbReference type="InterPro" id="IPR051876">
    <property type="entry name" value="ODA-DC/CCD"/>
</dbReference>
<sequence length="524" mass="61303">MLTIRTNMKESIVQNGAREKYLTKLKQQFRILEGGRKAYKQEIQNVLRKQSSEILTLETKQKELHISLRNTRSPGLKAKDKENMKKLTGLIKTKEKYMKQIEKEKRRKERQNEQIRILEKQVRIASEKNLDSSDHHEHVSKRRQIETLENKISNMTSRFNQQLTKNTESRNQIDQFRGEQRVFEKHYKKLDMELMKTKQEVREITEKIAAIYEQGDEVLNKMATLRESRMKEEAQFENEKKYLNRIIINDKMINNFMEIKLKERNEYKDEESLKRAMIHKEMSKESDQQLLSDYEKVLDRIKEVTKKDAVDAIVESFINNEDENFGLVHLINELDCEIESIQGELLSIVEEINDFKSQRKDTELKKTEEYVDLDALLSKAIVNDKDLVQQLKHNGEILDEVAGGVSKMFLRLASDAKTSEDDMGDKDGVHSSNILKYFGIIEHMVDEFLDKSNIKSKPPYQSDTHEAMKQLGTQQATSYVKAPLPESDLACSLEVGERDTNHDRPLTIKDLYFACTVQYVGVQK</sequence>
<keyword evidence="5" id="KW-1185">Reference proteome</keyword>
<accession>A0A8S4P9K4</accession>
<proteinExistence type="predicted"/>
<evidence type="ECO:0000313" key="5">
    <source>
        <dbReference type="Proteomes" id="UP000749559"/>
    </source>
</evidence>
<evidence type="ECO:0000313" key="4">
    <source>
        <dbReference type="EMBL" id="CAH1790969.1"/>
    </source>
</evidence>
<feature type="coiled-coil region" evidence="2">
    <location>
        <begin position="84"/>
        <end position="214"/>
    </location>
</feature>
<dbReference type="PANTHER" id="PTHR21694:SF18">
    <property type="entry name" value="COILED-COIL DOMAIN-CONTAINING PROTEIN 63"/>
    <property type="match status" value="1"/>
</dbReference>
<dbReference type="Proteomes" id="UP000749559">
    <property type="component" value="Unassembled WGS sequence"/>
</dbReference>
<gene>
    <name evidence="4" type="ORF">OFUS_LOCUS16119</name>
</gene>
<dbReference type="InterPro" id="IPR049258">
    <property type="entry name" value="ODAD1_CC"/>
</dbReference>
<keyword evidence="1 2" id="KW-0175">Coiled coil</keyword>
<name>A0A8S4P9K4_OWEFU</name>
<dbReference type="Pfam" id="PF21773">
    <property type="entry name" value="ODAD1_CC"/>
    <property type="match status" value="1"/>
</dbReference>
<feature type="domain" description="ODAD1 central coiled coil region" evidence="3">
    <location>
        <begin position="142"/>
        <end position="424"/>
    </location>
</feature>
<dbReference type="OrthoDB" id="6766775at2759"/>
<evidence type="ECO:0000259" key="3">
    <source>
        <dbReference type="Pfam" id="PF21773"/>
    </source>
</evidence>
<dbReference type="EMBL" id="CAIIXF020000008">
    <property type="protein sequence ID" value="CAH1790969.1"/>
    <property type="molecule type" value="Genomic_DNA"/>
</dbReference>
<dbReference type="PANTHER" id="PTHR21694">
    <property type="entry name" value="COILED-COIL DOMAIN-CONTAINING PROTEIN 63"/>
    <property type="match status" value="1"/>
</dbReference>
<protein>
    <recommendedName>
        <fullName evidence="3">ODAD1 central coiled coil region domain-containing protein</fullName>
    </recommendedName>
</protein>